<dbReference type="InterPro" id="IPR000999">
    <property type="entry name" value="RNase_III_dom"/>
</dbReference>
<evidence type="ECO:0000256" key="3">
    <source>
        <dbReference type="ARBA" id="ARBA00022759"/>
    </source>
</evidence>
<sequence length="898" mass="101682">MREVLNRKSSRQEFDRNDSDSESDDESVSSVSDLQFSDIDNIVISDDTSELEEGEVLESGEDDRDEEKGGELTLDKETFRRLMDEEYIRIDPASVKIPEYKQHVEPVPCSDYHKSRSKPGEVRSTSDYGLVVDSFRSLLKSVQYMKKERTKLDPVEKILVHSCWKCAQSSESSASESSACSSSDGSDSDSDDHSDTDHEKDLSDISDDSDTGDDDGGDFDDSDMSDLERMNTRQRSSYLLRKEFDRKYRSGAALCEDICFNEPDVRPSTIRIDNIRRPSVEFPFYAIEHKASPPIAYANLKNPELAETQRRLNKLRHAQSTASSGQSQKEHLEEMDTLLKRINELKQQRAVSLNATKIIPCSGFLATGIFADVTAHALLMILAVKHARLHWSLSEFERIIDYKFANRSLIELAFTHPSYKNDFGTNVDHVKTTLTNCLFRRYAPFTENNEKKKGFRNLMHIMSQSGSNTAGLSKVAHNERLEYLGDAVVELIVSSRLFFILPHQEEGGLATYRSALVQNRNLAALGKKLRLGDWMMYAHGIDLCDEEDFRKSLANTFEAVLAAIYLDGGIEECDRIFADAMFGDDATVKDHWLNVPEHPLKVEQPNGDRMIIDDTDELLELTDLEEILGFRFQNIRLLAKALTRRNVPYNTLTCGNNQRLEWLGDAVLQLVISNYLYHHFPNHHEGHLSLLRTCLVCNETQSQICEDLGLHCFIIHPPGGGARLPELSLKDKADLVEALLGAIFVDRGWDYCRAFIYICFLPRLKHFIESKKWNDSKSQLQQCCLALRELDTGDSSAPEMPEYRTIGIEGSTNARHYRVAVYFRNMRLAVGEACTVHLAQMNAAKKALEEYKEMFSSISRSNVKNAANAFIKLTYAFTLNEACGFCNAPFKKFVGGGC</sequence>
<evidence type="ECO:0000256" key="1">
    <source>
        <dbReference type="ARBA" id="ARBA00010183"/>
    </source>
</evidence>
<dbReference type="InterPro" id="IPR058938">
    <property type="entry name" value="Helical_CED_Drosha"/>
</dbReference>
<dbReference type="CDD" id="cd00593">
    <property type="entry name" value="RIBOc"/>
    <property type="match status" value="2"/>
</dbReference>
<accession>A0AAN8G115</accession>
<feature type="domain" description="RNase III" evidence="9">
    <location>
        <begin position="393"/>
        <end position="569"/>
    </location>
</feature>
<dbReference type="PANTHER" id="PTHR11207">
    <property type="entry name" value="RIBONUCLEASE III"/>
    <property type="match status" value="1"/>
</dbReference>
<protein>
    <submittedName>
        <fullName evidence="10">Ribonuclease 3</fullName>
    </submittedName>
</protein>
<dbReference type="PANTHER" id="PTHR11207:SF0">
    <property type="entry name" value="RIBONUCLEASE 3"/>
    <property type="match status" value="1"/>
</dbReference>
<evidence type="ECO:0000313" key="10">
    <source>
        <dbReference type="EMBL" id="KAK5986424.1"/>
    </source>
</evidence>
<dbReference type="Pfam" id="PF00035">
    <property type="entry name" value="dsrm"/>
    <property type="match status" value="1"/>
</dbReference>
<evidence type="ECO:0000256" key="5">
    <source>
        <dbReference type="ARBA" id="ARBA00022884"/>
    </source>
</evidence>
<dbReference type="InterPro" id="IPR014720">
    <property type="entry name" value="dsRBD_dom"/>
</dbReference>
<dbReference type="GO" id="GO:0006364">
    <property type="term" value="P:rRNA processing"/>
    <property type="evidence" value="ECO:0007669"/>
    <property type="project" value="InterPro"/>
</dbReference>
<dbReference type="AlphaFoldDB" id="A0AAN8G115"/>
<dbReference type="EMBL" id="WIXE01000641">
    <property type="protein sequence ID" value="KAK5986424.1"/>
    <property type="molecule type" value="Genomic_DNA"/>
</dbReference>
<feature type="compositionally biased region" description="Acidic residues" evidence="7">
    <location>
        <begin position="47"/>
        <end position="65"/>
    </location>
</feature>
<keyword evidence="3" id="KW-0255">Endonuclease</keyword>
<dbReference type="PROSITE" id="PS50142">
    <property type="entry name" value="RNASE_3_2"/>
    <property type="match status" value="2"/>
</dbReference>
<dbReference type="InterPro" id="IPR036389">
    <property type="entry name" value="RNase_III_sf"/>
</dbReference>
<dbReference type="PROSITE" id="PS00517">
    <property type="entry name" value="RNASE_3_1"/>
    <property type="match status" value="2"/>
</dbReference>
<dbReference type="FunFam" id="1.10.1520.10:FF:000002">
    <property type="entry name" value="Drosha ribonuclease III"/>
    <property type="match status" value="1"/>
</dbReference>
<dbReference type="Gene3D" id="1.10.1520.10">
    <property type="entry name" value="Ribonuclease III domain"/>
    <property type="match status" value="2"/>
</dbReference>
<comment type="caution">
    <text evidence="10">The sequence shown here is derived from an EMBL/GenBank/DDBJ whole genome shotgun (WGS) entry which is preliminary data.</text>
</comment>
<evidence type="ECO:0000256" key="2">
    <source>
        <dbReference type="ARBA" id="ARBA00022722"/>
    </source>
</evidence>
<gene>
    <name evidence="10" type="ORF">GCK32_008076</name>
</gene>
<feature type="compositionally biased region" description="Low complexity" evidence="7">
    <location>
        <begin position="174"/>
        <end position="185"/>
    </location>
</feature>
<name>A0AAN8G115_TRICO</name>
<dbReference type="PROSITE" id="PS50137">
    <property type="entry name" value="DS_RBD"/>
    <property type="match status" value="1"/>
</dbReference>
<evidence type="ECO:0000259" key="8">
    <source>
        <dbReference type="PROSITE" id="PS50137"/>
    </source>
</evidence>
<evidence type="ECO:0000256" key="7">
    <source>
        <dbReference type="SAM" id="MobiDB-lite"/>
    </source>
</evidence>
<feature type="region of interest" description="Disordered" evidence="7">
    <location>
        <begin position="174"/>
        <end position="230"/>
    </location>
</feature>
<feature type="compositionally biased region" description="Basic and acidic residues" evidence="7">
    <location>
        <begin position="191"/>
        <end position="203"/>
    </location>
</feature>
<dbReference type="Pfam" id="PF26050">
    <property type="entry name" value="Helical_CED_Drosha"/>
    <property type="match status" value="1"/>
</dbReference>
<dbReference type="HAMAP" id="MF_00104">
    <property type="entry name" value="RNase_III"/>
    <property type="match status" value="1"/>
</dbReference>
<feature type="domain" description="DRBM" evidence="8">
    <location>
        <begin position="775"/>
        <end position="853"/>
    </location>
</feature>
<dbReference type="SMART" id="SM00358">
    <property type="entry name" value="DSRM"/>
    <property type="match status" value="1"/>
</dbReference>
<dbReference type="InterPro" id="IPR011907">
    <property type="entry name" value="RNase_III"/>
</dbReference>
<reference evidence="10 11" key="1">
    <citation type="submission" date="2019-10" db="EMBL/GenBank/DDBJ databases">
        <title>Assembly and Annotation for the nematode Trichostrongylus colubriformis.</title>
        <authorList>
            <person name="Martin J."/>
        </authorList>
    </citation>
    <scope>NUCLEOTIDE SEQUENCE [LARGE SCALE GENOMIC DNA]</scope>
    <source>
        <strain evidence="10">G859</strain>
        <tissue evidence="10">Whole worm</tissue>
    </source>
</reference>
<keyword evidence="4" id="KW-0378">Hydrolase</keyword>
<dbReference type="GO" id="GO:0005634">
    <property type="term" value="C:nucleus"/>
    <property type="evidence" value="ECO:0007669"/>
    <property type="project" value="TreeGrafter"/>
</dbReference>
<evidence type="ECO:0000256" key="4">
    <source>
        <dbReference type="ARBA" id="ARBA00022801"/>
    </source>
</evidence>
<dbReference type="GO" id="GO:0004525">
    <property type="term" value="F:ribonuclease III activity"/>
    <property type="evidence" value="ECO:0007669"/>
    <property type="project" value="InterPro"/>
</dbReference>
<feature type="compositionally biased region" description="Acidic residues" evidence="7">
    <location>
        <begin position="204"/>
        <end position="225"/>
    </location>
</feature>
<keyword evidence="2" id="KW-0540">Nuclease</keyword>
<feature type="compositionally biased region" description="Basic and acidic residues" evidence="7">
    <location>
        <begin position="1"/>
        <end position="19"/>
    </location>
</feature>
<dbReference type="Pfam" id="PF00636">
    <property type="entry name" value="Ribonuclease_3"/>
    <property type="match status" value="1"/>
</dbReference>
<feature type="domain" description="RNase III" evidence="9">
    <location>
        <begin position="621"/>
        <end position="748"/>
    </location>
</feature>
<dbReference type="Gene3D" id="3.30.160.20">
    <property type="match status" value="1"/>
</dbReference>
<feature type="region of interest" description="Disordered" evidence="7">
    <location>
        <begin position="1"/>
        <end position="75"/>
    </location>
</feature>
<evidence type="ECO:0000313" key="11">
    <source>
        <dbReference type="Proteomes" id="UP001331761"/>
    </source>
</evidence>
<keyword evidence="5 6" id="KW-0694">RNA-binding</keyword>
<organism evidence="10 11">
    <name type="scientific">Trichostrongylus colubriformis</name>
    <name type="common">Black scour worm</name>
    <dbReference type="NCBI Taxonomy" id="6319"/>
    <lineage>
        <taxon>Eukaryota</taxon>
        <taxon>Metazoa</taxon>
        <taxon>Ecdysozoa</taxon>
        <taxon>Nematoda</taxon>
        <taxon>Chromadorea</taxon>
        <taxon>Rhabditida</taxon>
        <taxon>Rhabditina</taxon>
        <taxon>Rhabditomorpha</taxon>
        <taxon>Strongyloidea</taxon>
        <taxon>Trichostrongylidae</taxon>
        <taxon>Trichostrongylus</taxon>
    </lineage>
</organism>
<dbReference type="SUPFAM" id="SSF54768">
    <property type="entry name" value="dsRNA-binding domain-like"/>
    <property type="match status" value="1"/>
</dbReference>
<evidence type="ECO:0000256" key="6">
    <source>
        <dbReference type="PROSITE-ProRule" id="PRU00266"/>
    </source>
</evidence>
<comment type="similarity">
    <text evidence="1">Belongs to the ribonuclease III family.</text>
</comment>
<feature type="region of interest" description="Disordered" evidence="7">
    <location>
        <begin position="103"/>
        <end position="126"/>
    </location>
</feature>
<dbReference type="GO" id="GO:0031054">
    <property type="term" value="P:pre-miRNA processing"/>
    <property type="evidence" value="ECO:0007669"/>
    <property type="project" value="InterPro"/>
</dbReference>
<dbReference type="CDD" id="cd19877">
    <property type="entry name" value="DSRM_RNAse_III_meta_like"/>
    <property type="match status" value="1"/>
</dbReference>
<proteinExistence type="inferred from homology"/>
<dbReference type="Proteomes" id="UP001331761">
    <property type="component" value="Unassembled WGS sequence"/>
</dbReference>
<feature type="compositionally biased region" description="Basic and acidic residues" evidence="7">
    <location>
        <begin position="66"/>
        <end position="75"/>
    </location>
</feature>
<dbReference type="SMART" id="SM00535">
    <property type="entry name" value="RIBOc"/>
    <property type="match status" value="2"/>
</dbReference>
<evidence type="ECO:0000259" key="9">
    <source>
        <dbReference type="PROSITE" id="PS50142"/>
    </source>
</evidence>
<dbReference type="GO" id="GO:0003725">
    <property type="term" value="F:double-stranded RNA binding"/>
    <property type="evidence" value="ECO:0007669"/>
    <property type="project" value="TreeGrafter"/>
</dbReference>
<dbReference type="SUPFAM" id="SSF69065">
    <property type="entry name" value="RNase III domain-like"/>
    <property type="match status" value="2"/>
</dbReference>
<dbReference type="Pfam" id="PF14622">
    <property type="entry name" value="Ribonucleas_3_3"/>
    <property type="match status" value="1"/>
</dbReference>
<feature type="compositionally biased region" description="Basic and acidic residues" evidence="7">
    <location>
        <begin position="111"/>
        <end position="121"/>
    </location>
</feature>
<keyword evidence="11" id="KW-1185">Reference proteome</keyword>
<dbReference type="InterPro" id="IPR044442">
    <property type="entry name" value="RNAse_III_DSRM__animal"/>
</dbReference>